<keyword evidence="3" id="KW-0804">Transcription</keyword>
<evidence type="ECO:0000256" key="3">
    <source>
        <dbReference type="ARBA" id="ARBA00023163"/>
    </source>
</evidence>
<keyword evidence="2" id="KW-0238">DNA-binding</keyword>
<dbReference type="EMBL" id="WEGH01000004">
    <property type="protein sequence ID" value="MQY07650.1"/>
    <property type="molecule type" value="Genomic_DNA"/>
</dbReference>
<feature type="domain" description="HTH luxR-type" evidence="5">
    <location>
        <begin position="79"/>
        <end position="143"/>
    </location>
</feature>
<dbReference type="SUPFAM" id="SSF46894">
    <property type="entry name" value="C-terminal effector domain of the bipartite response regulators"/>
    <property type="match status" value="1"/>
</dbReference>
<dbReference type="PRINTS" id="PR00038">
    <property type="entry name" value="HTHLUXR"/>
</dbReference>
<evidence type="ECO:0000313" key="6">
    <source>
        <dbReference type="EMBL" id="MQY07650.1"/>
    </source>
</evidence>
<dbReference type="InterPro" id="IPR036388">
    <property type="entry name" value="WH-like_DNA-bd_sf"/>
</dbReference>
<dbReference type="Gene3D" id="1.10.10.10">
    <property type="entry name" value="Winged helix-like DNA-binding domain superfamily/Winged helix DNA-binding domain"/>
    <property type="match status" value="1"/>
</dbReference>
<name>A0A7K0C2K2_9ACTN</name>
<dbReference type="InterPro" id="IPR016032">
    <property type="entry name" value="Sig_transdc_resp-reg_C-effctor"/>
</dbReference>
<gene>
    <name evidence="6" type="ORF">ACRB68_57520</name>
</gene>
<keyword evidence="7" id="KW-1185">Reference proteome</keyword>
<dbReference type="InterPro" id="IPR000792">
    <property type="entry name" value="Tscrpt_reg_LuxR_C"/>
</dbReference>
<proteinExistence type="predicted"/>
<dbReference type="PROSITE" id="PS50043">
    <property type="entry name" value="HTH_LUXR_2"/>
    <property type="match status" value="1"/>
</dbReference>
<evidence type="ECO:0000256" key="1">
    <source>
        <dbReference type="ARBA" id="ARBA00023015"/>
    </source>
</evidence>
<evidence type="ECO:0000259" key="5">
    <source>
        <dbReference type="PROSITE" id="PS50043"/>
    </source>
</evidence>
<dbReference type="CDD" id="cd06170">
    <property type="entry name" value="LuxR_C_like"/>
    <property type="match status" value="1"/>
</dbReference>
<reference evidence="6 7" key="1">
    <citation type="submission" date="2019-10" db="EMBL/GenBank/DDBJ databases">
        <title>Actinomadura rubteroloni sp. nov. and Actinomadura macrotermitis sp. nov., isolated from the gut of fungus growing-termite Macrotermes natalensis.</title>
        <authorList>
            <person name="Benndorf R."/>
            <person name="Martin K."/>
            <person name="Kuefner M."/>
            <person name="De Beer W."/>
            <person name="Kaster A.-K."/>
            <person name="Vollmers J."/>
            <person name="Poulsen M."/>
            <person name="Beemelmanns C."/>
        </authorList>
    </citation>
    <scope>NUCLEOTIDE SEQUENCE [LARGE SCALE GENOMIC DNA]</scope>
    <source>
        <strain evidence="6 7">RB68</strain>
    </source>
</reference>
<dbReference type="PANTHER" id="PTHR44688:SF16">
    <property type="entry name" value="DNA-BINDING TRANSCRIPTIONAL ACTIVATOR DEVR_DOSR"/>
    <property type="match status" value="1"/>
</dbReference>
<comment type="caution">
    <text evidence="6">The sequence shown here is derived from an EMBL/GenBank/DDBJ whole genome shotgun (WGS) entry which is preliminary data.</text>
</comment>
<organism evidence="6 7">
    <name type="scientific">Actinomadura macrotermitis</name>
    <dbReference type="NCBI Taxonomy" id="2585200"/>
    <lineage>
        <taxon>Bacteria</taxon>
        <taxon>Bacillati</taxon>
        <taxon>Actinomycetota</taxon>
        <taxon>Actinomycetes</taxon>
        <taxon>Streptosporangiales</taxon>
        <taxon>Thermomonosporaceae</taxon>
        <taxon>Actinomadura</taxon>
    </lineage>
</organism>
<dbReference type="Pfam" id="PF00196">
    <property type="entry name" value="GerE"/>
    <property type="match status" value="1"/>
</dbReference>
<sequence length="156" mass="16771">MGAVTDPLLRPVCGRCRSPQAGAAAENMIAQLDDAIESTRKALSLQEHLLGSLESARSGLARGGAPKTRTEQSSAPADGGHSAGALTRQERRVLDLLSRGSSNREISRALDIAEKTAKNHVYSIFRKLGVRSRTEAALAWTNDEASTRRRNQIDHG</sequence>
<protein>
    <recommendedName>
        <fullName evidence="5">HTH luxR-type domain-containing protein</fullName>
    </recommendedName>
</protein>
<dbReference type="Proteomes" id="UP000487268">
    <property type="component" value="Unassembled WGS sequence"/>
</dbReference>
<dbReference type="GO" id="GO:0006355">
    <property type="term" value="P:regulation of DNA-templated transcription"/>
    <property type="evidence" value="ECO:0007669"/>
    <property type="project" value="InterPro"/>
</dbReference>
<dbReference type="PANTHER" id="PTHR44688">
    <property type="entry name" value="DNA-BINDING TRANSCRIPTIONAL ACTIVATOR DEVR_DOSR"/>
    <property type="match status" value="1"/>
</dbReference>
<dbReference type="GO" id="GO:0003677">
    <property type="term" value="F:DNA binding"/>
    <property type="evidence" value="ECO:0007669"/>
    <property type="project" value="UniProtKB-KW"/>
</dbReference>
<dbReference type="AlphaFoldDB" id="A0A7K0C2K2"/>
<feature type="region of interest" description="Disordered" evidence="4">
    <location>
        <begin position="56"/>
        <end position="90"/>
    </location>
</feature>
<evidence type="ECO:0000256" key="4">
    <source>
        <dbReference type="SAM" id="MobiDB-lite"/>
    </source>
</evidence>
<accession>A0A7K0C2K2</accession>
<keyword evidence="1" id="KW-0805">Transcription regulation</keyword>
<dbReference type="SMART" id="SM00421">
    <property type="entry name" value="HTH_LUXR"/>
    <property type="match status" value="1"/>
</dbReference>
<evidence type="ECO:0000313" key="7">
    <source>
        <dbReference type="Proteomes" id="UP000487268"/>
    </source>
</evidence>
<evidence type="ECO:0000256" key="2">
    <source>
        <dbReference type="ARBA" id="ARBA00023125"/>
    </source>
</evidence>